<dbReference type="EMBL" id="ABYQ02000014">
    <property type="protein sequence ID" value="EFQ79762.1"/>
    <property type="molecule type" value="Genomic_DNA"/>
</dbReference>
<gene>
    <name evidence="3" type="ORF">HMPREF0305_12272</name>
</gene>
<evidence type="ECO:0000313" key="3">
    <source>
        <dbReference type="EMBL" id="EFQ79762.1"/>
    </source>
</evidence>
<dbReference type="Pfam" id="PF21531">
    <property type="entry name" value="Rv2175c_wHTH"/>
    <property type="match status" value="1"/>
</dbReference>
<proteinExistence type="predicted"/>
<protein>
    <submittedName>
        <fullName evidence="3">Uncharacterized protein</fullName>
    </submittedName>
</protein>
<accession>E2S6X0</accession>
<sequence>MFPSMADHLARVKVENVTNQEKSLDSLLANEELLSMQQVAEKLDLPITRAYDLLQDRKFIAWDSPEGKRVPLAFFNDKGVIAKHVTAAITVLTDGGYKDDEIFKHLFTEDDSLPGRPIDALHGHLAREVIRRAQAAAF</sequence>
<keyword evidence="4" id="KW-1185">Reference proteome</keyword>
<dbReference type="GO" id="GO:0003677">
    <property type="term" value="F:DNA binding"/>
    <property type="evidence" value="ECO:0007669"/>
    <property type="project" value="InterPro"/>
</dbReference>
<dbReference type="InterPro" id="IPR048576">
    <property type="entry name" value="Rv2175c_wHTH"/>
</dbReference>
<dbReference type="eggNOG" id="ENOG5032W34">
    <property type="taxonomic scope" value="Bacteria"/>
</dbReference>
<dbReference type="InterPro" id="IPR041098">
    <property type="entry name" value="Rv2175c_C"/>
</dbReference>
<organism evidence="3 4">
    <name type="scientific">Corynebacterium pseudogenitalium ATCC 33035</name>
    <dbReference type="NCBI Taxonomy" id="525264"/>
    <lineage>
        <taxon>Bacteria</taxon>
        <taxon>Bacillati</taxon>
        <taxon>Actinomycetota</taxon>
        <taxon>Actinomycetes</taxon>
        <taxon>Mycobacteriales</taxon>
        <taxon>Corynebacteriaceae</taxon>
        <taxon>Corynebacterium</taxon>
    </lineage>
</organism>
<dbReference type="AlphaFoldDB" id="E2S6X0"/>
<dbReference type="HOGENOM" id="CLU_134416_0_0_11"/>
<feature type="domain" description="DNA-binding protein Rv2175c wHTH" evidence="2">
    <location>
        <begin position="24"/>
        <end position="75"/>
    </location>
</feature>
<comment type="caution">
    <text evidence="3">The sequence shown here is derived from an EMBL/GenBank/DDBJ whole genome shotgun (WGS) entry which is preliminary data.</text>
</comment>
<feature type="domain" description="Rv2175c C-terminal" evidence="1">
    <location>
        <begin position="83"/>
        <end position="137"/>
    </location>
</feature>
<evidence type="ECO:0000313" key="4">
    <source>
        <dbReference type="Proteomes" id="UP000003020"/>
    </source>
</evidence>
<dbReference type="Proteomes" id="UP000003020">
    <property type="component" value="Unassembled WGS sequence"/>
</dbReference>
<evidence type="ECO:0000259" key="2">
    <source>
        <dbReference type="Pfam" id="PF21531"/>
    </source>
</evidence>
<reference evidence="3 4" key="1">
    <citation type="submission" date="2010-08" db="EMBL/GenBank/DDBJ databases">
        <authorList>
            <person name="Muzny D."/>
            <person name="Qin X."/>
            <person name="Buhay C."/>
            <person name="Dugan-Rocha S."/>
            <person name="Ding Y."/>
            <person name="Chen G."/>
            <person name="Hawes A."/>
            <person name="Holder M."/>
            <person name="Jhangiani S."/>
            <person name="Johnson A."/>
            <person name="Khan Z."/>
            <person name="Li Z."/>
            <person name="Liu W."/>
            <person name="Liu X."/>
            <person name="Perez L."/>
            <person name="Shen H."/>
            <person name="Wang Q."/>
            <person name="Watt J."/>
            <person name="Xi L."/>
            <person name="Xin Y."/>
            <person name="Zhou J."/>
            <person name="Deng J."/>
            <person name="Jiang H."/>
            <person name="Liu Y."/>
            <person name="Qu J."/>
            <person name="Song X.-Z."/>
            <person name="Zhang L."/>
            <person name="Villasana D."/>
            <person name="Johnson A."/>
            <person name="Liu J."/>
            <person name="Liyanage D."/>
            <person name="Lorensuhewa L."/>
            <person name="Robinson T."/>
            <person name="Song A."/>
            <person name="Song B.-B."/>
            <person name="Dinh H."/>
            <person name="Thornton R."/>
            <person name="Coyle M."/>
            <person name="Francisco L."/>
            <person name="Jackson L."/>
            <person name="Javaid M."/>
            <person name="Korchina V."/>
            <person name="Kovar C."/>
            <person name="Mata R."/>
            <person name="Mathew T."/>
            <person name="Ngo R."/>
            <person name="Nguyen L."/>
            <person name="Nguyen N."/>
            <person name="Okwuonu G."/>
            <person name="Ongeri F."/>
            <person name="Pham C."/>
            <person name="Simmons D."/>
            <person name="Wilczek-Boney K."/>
            <person name="Hale W."/>
            <person name="Jakkamsetti A."/>
            <person name="Pham P."/>
            <person name="Ruth R."/>
            <person name="San Lucas F."/>
            <person name="Warren J."/>
            <person name="Zhang J."/>
            <person name="Zhao Z."/>
            <person name="Zhou C."/>
            <person name="Zhu D."/>
            <person name="Lee S."/>
            <person name="Bess C."/>
            <person name="Blankenburg K."/>
            <person name="Forbes L."/>
            <person name="Fu Q."/>
            <person name="Gubbala S."/>
            <person name="Hirani K."/>
            <person name="Jayaseelan J.C."/>
            <person name="Lara F."/>
            <person name="Munidasa M."/>
            <person name="Palculict T."/>
            <person name="Patil S."/>
            <person name="Pu L.-L."/>
            <person name="Saada N."/>
            <person name="Tang L."/>
            <person name="Weissenberger G."/>
            <person name="Zhu Y."/>
            <person name="Hemphill L."/>
            <person name="Shang Y."/>
            <person name="Youmans B."/>
            <person name="Ayvaz T."/>
            <person name="Ross M."/>
            <person name="Santibanez J."/>
            <person name="Aqrawi P."/>
            <person name="Gross S."/>
            <person name="Joshi V."/>
            <person name="Fowler G."/>
            <person name="Nazareth L."/>
            <person name="Reid J."/>
            <person name="Worley K."/>
            <person name="Petrosino J."/>
            <person name="Highlander S."/>
            <person name="Gibbs R."/>
        </authorList>
    </citation>
    <scope>NUCLEOTIDE SEQUENCE [LARGE SCALE GENOMIC DNA]</scope>
    <source>
        <strain evidence="3 4">ATCC 33035</strain>
    </source>
</reference>
<evidence type="ECO:0000259" key="1">
    <source>
        <dbReference type="Pfam" id="PF18367"/>
    </source>
</evidence>
<dbReference type="Pfam" id="PF18367">
    <property type="entry name" value="Rv2175c_C"/>
    <property type="match status" value="1"/>
</dbReference>
<name>E2S6X0_9CORY</name>